<dbReference type="Proteomes" id="UP000789702">
    <property type="component" value="Unassembled WGS sequence"/>
</dbReference>
<evidence type="ECO:0000313" key="2">
    <source>
        <dbReference type="Proteomes" id="UP000789702"/>
    </source>
</evidence>
<reference evidence="1" key="1">
    <citation type="submission" date="2021-06" db="EMBL/GenBank/DDBJ databases">
        <authorList>
            <person name="Kallberg Y."/>
            <person name="Tangrot J."/>
            <person name="Rosling A."/>
        </authorList>
    </citation>
    <scope>NUCLEOTIDE SEQUENCE</scope>
    <source>
        <strain evidence="1">IL203A</strain>
    </source>
</reference>
<sequence>MILIEKSNETSEEPSEANSSNRKPTKNRELVGFHWLHLEIILNRAIEQC</sequence>
<keyword evidence="2" id="KW-1185">Reference proteome</keyword>
<comment type="caution">
    <text evidence="1">The sequence shown here is derived from an EMBL/GenBank/DDBJ whole genome shotgun (WGS) entry which is preliminary data.</text>
</comment>
<gene>
    <name evidence="1" type="ORF">DHETER_LOCUS2415</name>
</gene>
<organism evidence="1 2">
    <name type="scientific">Dentiscutata heterogama</name>
    <dbReference type="NCBI Taxonomy" id="1316150"/>
    <lineage>
        <taxon>Eukaryota</taxon>
        <taxon>Fungi</taxon>
        <taxon>Fungi incertae sedis</taxon>
        <taxon>Mucoromycota</taxon>
        <taxon>Glomeromycotina</taxon>
        <taxon>Glomeromycetes</taxon>
        <taxon>Diversisporales</taxon>
        <taxon>Gigasporaceae</taxon>
        <taxon>Dentiscutata</taxon>
    </lineage>
</organism>
<name>A0ACA9KSF4_9GLOM</name>
<accession>A0ACA9KSF4</accession>
<protein>
    <submittedName>
        <fullName evidence="1">4986_t:CDS:1</fullName>
    </submittedName>
</protein>
<proteinExistence type="predicted"/>
<dbReference type="EMBL" id="CAJVPU010001751">
    <property type="protein sequence ID" value="CAG8487637.1"/>
    <property type="molecule type" value="Genomic_DNA"/>
</dbReference>
<evidence type="ECO:0000313" key="1">
    <source>
        <dbReference type="EMBL" id="CAG8487637.1"/>
    </source>
</evidence>